<sequence length="438" mass="49402">MSDQRPQPSQIVGVPHPPAWVQAMKDLEEQRAANRIAGVRARLQQIELDYQNLPPLPPQLPSPLYVMEGDDAPGYHDDDASRSFYRSCAEGGLDRVRTFVDQFTPTPADLSYALEEACQNLQLEVVRFLLRQSDTQLHYRCFRKCIEFPEDDLTDKFDGRPSSSSSQSIFTSGSPELLNLLRILVDFGWHPNQLLGPLQRGKRPPLYPPSQEVALHYPRCILDTDILRFLLDAGADPTIARDIIGDPYFSVIEQPVQRLKGHILEMAVNLGATEAVTLLVSRGAKLEYGIPLHSLARRRPHPASNKVMDEEYLKELCRETPELEYPTLSTRFTMAKHLIALGEDINRVANVYRLVGPWVAMPIRLHEATALSHSKNSMDWGFVRWLLERGADPAASPRATSFAQMVYSIGATREEVEEMYEGMIRQFQQPGQNVTAAS</sequence>
<accession>A0A166U1Y2</accession>
<evidence type="ECO:0000313" key="1">
    <source>
        <dbReference type="EMBL" id="KZL72831.1"/>
    </source>
</evidence>
<dbReference type="SUPFAM" id="SSF48403">
    <property type="entry name" value="Ankyrin repeat"/>
    <property type="match status" value="1"/>
</dbReference>
<dbReference type="EMBL" id="LFIV01000052">
    <property type="protein sequence ID" value="KZL72831.1"/>
    <property type="molecule type" value="Genomic_DNA"/>
</dbReference>
<dbReference type="AlphaFoldDB" id="A0A166U1Y2"/>
<evidence type="ECO:0000313" key="2">
    <source>
        <dbReference type="Proteomes" id="UP000076552"/>
    </source>
</evidence>
<comment type="caution">
    <text evidence="1">The sequence shown here is derived from an EMBL/GenBank/DDBJ whole genome shotgun (WGS) entry which is preliminary data.</text>
</comment>
<dbReference type="STRING" id="708197.A0A166U1Y2"/>
<gene>
    <name evidence="1" type="ORF">CT0861_04442</name>
</gene>
<name>A0A166U1Y2_9PEZI</name>
<dbReference type="Proteomes" id="UP000076552">
    <property type="component" value="Unassembled WGS sequence"/>
</dbReference>
<protein>
    <submittedName>
        <fullName evidence="1">Ankyrin repeat protein</fullName>
    </submittedName>
</protein>
<proteinExistence type="predicted"/>
<dbReference type="InterPro" id="IPR036770">
    <property type="entry name" value="Ankyrin_rpt-contain_sf"/>
</dbReference>
<reference evidence="1 2" key="1">
    <citation type="submission" date="2015-06" db="EMBL/GenBank/DDBJ databases">
        <title>Survival trade-offs in plant roots during colonization by closely related pathogenic and mutualistic fungi.</title>
        <authorList>
            <person name="Hacquard S."/>
            <person name="Kracher B."/>
            <person name="Hiruma K."/>
            <person name="Weinman A."/>
            <person name="Muench P."/>
            <person name="Garrido Oter R."/>
            <person name="Ver Loren van Themaat E."/>
            <person name="Dallerey J.-F."/>
            <person name="Damm U."/>
            <person name="Henrissat B."/>
            <person name="Lespinet O."/>
            <person name="Thon M."/>
            <person name="Kemen E."/>
            <person name="McHardy A.C."/>
            <person name="Schulze-Lefert P."/>
            <person name="O'Connell R.J."/>
        </authorList>
    </citation>
    <scope>NUCLEOTIDE SEQUENCE [LARGE SCALE GENOMIC DNA]</scope>
    <source>
        <strain evidence="1 2">0861</strain>
    </source>
</reference>
<dbReference type="Gene3D" id="1.25.40.20">
    <property type="entry name" value="Ankyrin repeat-containing domain"/>
    <property type="match status" value="1"/>
</dbReference>
<organism evidence="1 2">
    <name type="scientific">Colletotrichum tofieldiae</name>
    <dbReference type="NCBI Taxonomy" id="708197"/>
    <lineage>
        <taxon>Eukaryota</taxon>
        <taxon>Fungi</taxon>
        <taxon>Dikarya</taxon>
        <taxon>Ascomycota</taxon>
        <taxon>Pezizomycotina</taxon>
        <taxon>Sordariomycetes</taxon>
        <taxon>Hypocreomycetidae</taxon>
        <taxon>Glomerellales</taxon>
        <taxon>Glomerellaceae</taxon>
        <taxon>Colletotrichum</taxon>
        <taxon>Colletotrichum spaethianum species complex</taxon>
    </lineage>
</organism>
<keyword evidence="2" id="KW-1185">Reference proteome</keyword>